<dbReference type="PANTHER" id="PTHR43712">
    <property type="entry name" value="PUTATIVE (AFU_ORTHOLOGUE AFUA_4G14580)-RELATED"/>
    <property type="match status" value="1"/>
</dbReference>
<keyword evidence="1 5" id="KW-0489">Methyltransferase</keyword>
<protein>
    <submittedName>
        <fullName evidence="5">S-adenosyl-L-methionine-dependent methyltransferase like protein</fullName>
    </submittedName>
</protein>
<evidence type="ECO:0000313" key="6">
    <source>
        <dbReference type="Proteomes" id="UP000033647"/>
    </source>
</evidence>
<proteinExistence type="predicted"/>
<dbReference type="InterPro" id="IPR016461">
    <property type="entry name" value="COMT-like"/>
</dbReference>
<sequence length="224" mass="25145">MGSPDPWKWMKHQPQAQSNLNGFLGAMRSKKSPWIAYYSVDDLLQDFDRDRPLIVDVGGGTGNDLMHVAASLPESYGDARLILQDTKAVIQSIDQETLAPQISPIAHDFFTPQPPNACGAKVYFLRQVLHDWPDKEALQILAHLKAAMKPGYSRVIVLETIMPTRVAETSPLEAALDLHMMMFFGALERTEQQWSQLFRKAGLTYMRMRVCGDKNQGILEAACQ</sequence>
<dbReference type="InterPro" id="IPR029063">
    <property type="entry name" value="SAM-dependent_MTases_sf"/>
</dbReference>
<dbReference type="Gene3D" id="3.40.50.150">
    <property type="entry name" value="Vaccinia Virus protein VP39"/>
    <property type="match status" value="1"/>
</dbReference>
<reference evidence="5 6" key="1">
    <citation type="submission" date="2015-03" db="EMBL/GenBank/DDBJ databases">
        <title>RNA-seq based gene annotation and comparative genomics of four Zymoseptoria species reveal species-specific pathogenicity related genes and transposable element activity.</title>
        <authorList>
            <person name="Grandaubert J."/>
            <person name="Bhattacharyya A."/>
            <person name="Stukenbrock E.H."/>
        </authorList>
    </citation>
    <scope>NUCLEOTIDE SEQUENCE [LARGE SCALE GENOMIC DNA]</scope>
    <source>
        <strain evidence="5 6">Zb18110</strain>
    </source>
</reference>
<accession>A0A0F4G6Z1</accession>
<dbReference type="PROSITE" id="PS51683">
    <property type="entry name" value="SAM_OMT_II"/>
    <property type="match status" value="1"/>
</dbReference>
<keyword evidence="6" id="KW-1185">Reference proteome</keyword>
<keyword evidence="3" id="KW-0949">S-adenosyl-L-methionine</keyword>
<evidence type="ECO:0000256" key="1">
    <source>
        <dbReference type="ARBA" id="ARBA00022603"/>
    </source>
</evidence>
<evidence type="ECO:0000259" key="4">
    <source>
        <dbReference type="Pfam" id="PF00891"/>
    </source>
</evidence>
<feature type="domain" description="O-methyltransferase C-terminal" evidence="4">
    <location>
        <begin position="41"/>
        <end position="203"/>
    </location>
</feature>
<dbReference type="EMBL" id="LAFY01004376">
    <property type="protein sequence ID" value="KJX93084.1"/>
    <property type="molecule type" value="Genomic_DNA"/>
</dbReference>
<dbReference type="OrthoDB" id="2410195at2759"/>
<dbReference type="AlphaFoldDB" id="A0A0F4G6Z1"/>
<dbReference type="GO" id="GO:0032259">
    <property type="term" value="P:methylation"/>
    <property type="evidence" value="ECO:0007669"/>
    <property type="project" value="UniProtKB-KW"/>
</dbReference>
<gene>
    <name evidence="5" type="ORF">TI39_contig4417g00001</name>
</gene>
<keyword evidence="2 5" id="KW-0808">Transferase</keyword>
<dbReference type="GO" id="GO:0008171">
    <property type="term" value="F:O-methyltransferase activity"/>
    <property type="evidence" value="ECO:0007669"/>
    <property type="project" value="InterPro"/>
</dbReference>
<dbReference type="PANTHER" id="PTHR43712:SF1">
    <property type="entry name" value="HYPOTHETICAL O-METHYLTRANSFERASE (EUROFUNG)-RELATED"/>
    <property type="match status" value="1"/>
</dbReference>
<evidence type="ECO:0000256" key="2">
    <source>
        <dbReference type="ARBA" id="ARBA00022679"/>
    </source>
</evidence>
<organism evidence="5 6">
    <name type="scientific">Zymoseptoria brevis</name>
    <dbReference type="NCBI Taxonomy" id="1047168"/>
    <lineage>
        <taxon>Eukaryota</taxon>
        <taxon>Fungi</taxon>
        <taxon>Dikarya</taxon>
        <taxon>Ascomycota</taxon>
        <taxon>Pezizomycotina</taxon>
        <taxon>Dothideomycetes</taxon>
        <taxon>Dothideomycetidae</taxon>
        <taxon>Mycosphaerellales</taxon>
        <taxon>Mycosphaerellaceae</taxon>
        <taxon>Zymoseptoria</taxon>
    </lineage>
</organism>
<dbReference type="InterPro" id="IPR001077">
    <property type="entry name" value="COMT_C"/>
</dbReference>
<dbReference type="SUPFAM" id="SSF53335">
    <property type="entry name" value="S-adenosyl-L-methionine-dependent methyltransferases"/>
    <property type="match status" value="1"/>
</dbReference>
<evidence type="ECO:0000313" key="5">
    <source>
        <dbReference type="EMBL" id="KJX93084.1"/>
    </source>
</evidence>
<dbReference type="Proteomes" id="UP000033647">
    <property type="component" value="Unassembled WGS sequence"/>
</dbReference>
<name>A0A0F4G6Z1_9PEZI</name>
<comment type="caution">
    <text evidence="5">The sequence shown here is derived from an EMBL/GenBank/DDBJ whole genome shotgun (WGS) entry which is preliminary data.</text>
</comment>
<dbReference type="Pfam" id="PF00891">
    <property type="entry name" value="Methyltransf_2"/>
    <property type="match status" value="1"/>
</dbReference>
<evidence type="ECO:0000256" key="3">
    <source>
        <dbReference type="ARBA" id="ARBA00022691"/>
    </source>
</evidence>